<dbReference type="GO" id="GO:0005737">
    <property type="term" value="C:cytoplasm"/>
    <property type="evidence" value="ECO:0007669"/>
    <property type="project" value="TreeGrafter"/>
</dbReference>
<gene>
    <name evidence="4" type="ORF">FB566_0124</name>
</gene>
<organism evidence="4 5">
    <name type="scientific">Stackebrandtia endophytica</name>
    <dbReference type="NCBI Taxonomy" id="1496996"/>
    <lineage>
        <taxon>Bacteria</taxon>
        <taxon>Bacillati</taxon>
        <taxon>Actinomycetota</taxon>
        <taxon>Actinomycetes</taxon>
        <taxon>Glycomycetales</taxon>
        <taxon>Glycomycetaceae</taxon>
        <taxon>Stackebrandtia</taxon>
    </lineage>
</organism>
<dbReference type="InterPro" id="IPR035647">
    <property type="entry name" value="EFG_III/V"/>
</dbReference>
<evidence type="ECO:0000259" key="3">
    <source>
        <dbReference type="Pfam" id="PF09186"/>
    </source>
</evidence>
<comment type="caution">
    <text evidence="4">The sequence shown here is derived from an EMBL/GenBank/DDBJ whole genome shotgun (WGS) entry which is preliminary data.</text>
</comment>
<dbReference type="InterPro" id="IPR020569">
    <property type="entry name" value="UPF0029_Impact_CS"/>
</dbReference>
<dbReference type="PROSITE" id="PS00910">
    <property type="entry name" value="UPF0029"/>
    <property type="match status" value="1"/>
</dbReference>
<dbReference type="PANTHER" id="PTHR16301">
    <property type="entry name" value="IMPACT-RELATED"/>
    <property type="match status" value="1"/>
</dbReference>
<name>A0A543APY8_9ACTN</name>
<proteinExistence type="inferred from homology"/>
<evidence type="ECO:0000259" key="2">
    <source>
        <dbReference type="Pfam" id="PF01205"/>
    </source>
</evidence>
<dbReference type="PANTHER" id="PTHR16301:SF20">
    <property type="entry name" value="IMPACT FAMILY MEMBER YIGZ"/>
    <property type="match status" value="1"/>
</dbReference>
<feature type="domain" description="UPF0029" evidence="3">
    <location>
        <begin position="136"/>
        <end position="189"/>
    </location>
</feature>
<accession>A0A543APY8</accession>
<protein>
    <submittedName>
        <fullName evidence="4">Putative YigZ family protein</fullName>
    </submittedName>
</protein>
<dbReference type="InterPro" id="IPR001498">
    <property type="entry name" value="Impact_N"/>
</dbReference>
<dbReference type="RefSeq" id="WP_142033893.1">
    <property type="nucleotide sequence ID" value="NZ_JBHTGS010000002.1"/>
</dbReference>
<dbReference type="Gene3D" id="3.30.230.30">
    <property type="entry name" value="Impact, N-terminal domain"/>
    <property type="match status" value="1"/>
</dbReference>
<dbReference type="InterPro" id="IPR015796">
    <property type="entry name" value="Impact_YigZ-like"/>
</dbReference>
<dbReference type="InterPro" id="IPR036956">
    <property type="entry name" value="Impact_N_sf"/>
</dbReference>
<dbReference type="InParanoid" id="A0A543APY8"/>
<evidence type="ECO:0000313" key="5">
    <source>
        <dbReference type="Proteomes" id="UP000317043"/>
    </source>
</evidence>
<dbReference type="OrthoDB" id="9813771at2"/>
<dbReference type="NCBIfam" id="TIGR00257">
    <property type="entry name" value="IMPACT_YIGZ"/>
    <property type="match status" value="1"/>
</dbReference>
<feature type="domain" description="Impact N-terminal" evidence="2">
    <location>
        <begin position="16"/>
        <end position="120"/>
    </location>
</feature>
<evidence type="ECO:0000313" key="4">
    <source>
        <dbReference type="EMBL" id="TQL74638.1"/>
    </source>
</evidence>
<sequence>MKTIGSDTEHELVINRSRFICGLGRVDDEGAARDFVAARRKSHWNATHNCTAYRLGEQGEVQRSSDDGEPAGTAGVPMLEVLRQRELTGVVAVVTRYFGGVKLGAGGLVRAYGRAVAEAVDAAELLTLRRLTVVTVRVDYQHGGGLEAELRRGDDQLVAIRYGEGIELDVAVSDADAFGEWLASATSGQADVAVTGATTVEVAE</sequence>
<dbReference type="SUPFAM" id="SSF54211">
    <property type="entry name" value="Ribosomal protein S5 domain 2-like"/>
    <property type="match status" value="1"/>
</dbReference>
<dbReference type="GO" id="GO:0006446">
    <property type="term" value="P:regulation of translational initiation"/>
    <property type="evidence" value="ECO:0007669"/>
    <property type="project" value="TreeGrafter"/>
</dbReference>
<keyword evidence="5" id="KW-1185">Reference proteome</keyword>
<dbReference type="Pfam" id="PF01205">
    <property type="entry name" value="Impact_N"/>
    <property type="match status" value="1"/>
</dbReference>
<evidence type="ECO:0000256" key="1">
    <source>
        <dbReference type="ARBA" id="ARBA00007665"/>
    </source>
</evidence>
<dbReference type="InterPro" id="IPR020568">
    <property type="entry name" value="Ribosomal_Su5_D2-typ_SF"/>
</dbReference>
<reference evidence="4 5" key="1">
    <citation type="submission" date="2019-06" db="EMBL/GenBank/DDBJ databases">
        <title>Sequencing the genomes of 1000 actinobacteria strains.</title>
        <authorList>
            <person name="Klenk H.-P."/>
        </authorList>
    </citation>
    <scope>NUCLEOTIDE SEQUENCE [LARGE SCALE GENOMIC DNA]</scope>
    <source>
        <strain evidence="4 5">DSM 45928</strain>
    </source>
</reference>
<dbReference type="InterPro" id="IPR023582">
    <property type="entry name" value="Impact"/>
</dbReference>
<dbReference type="Pfam" id="PF09186">
    <property type="entry name" value="DUF1949"/>
    <property type="match status" value="1"/>
</dbReference>
<dbReference type="InterPro" id="IPR015269">
    <property type="entry name" value="UPF0029_Impact_C"/>
</dbReference>
<dbReference type="Proteomes" id="UP000317043">
    <property type="component" value="Unassembled WGS sequence"/>
</dbReference>
<dbReference type="SUPFAM" id="SSF54980">
    <property type="entry name" value="EF-G C-terminal domain-like"/>
    <property type="match status" value="1"/>
</dbReference>
<comment type="similarity">
    <text evidence="1">Belongs to the IMPACT family.</text>
</comment>
<dbReference type="AlphaFoldDB" id="A0A543APY8"/>
<dbReference type="EMBL" id="VFOW01000001">
    <property type="protein sequence ID" value="TQL74638.1"/>
    <property type="molecule type" value="Genomic_DNA"/>
</dbReference>